<keyword evidence="5" id="KW-0274">FAD</keyword>
<dbReference type="SUPFAM" id="SSF54373">
    <property type="entry name" value="FAD-linked reductases, C-terminal domain"/>
    <property type="match status" value="1"/>
</dbReference>
<dbReference type="PANTHER" id="PTHR11530:SF11">
    <property type="entry name" value="D-ASPARTATE OXIDASE"/>
    <property type="match status" value="1"/>
</dbReference>
<dbReference type="GO" id="GO:0003884">
    <property type="term" value="F:D-amino-acid oxidase activity"/>
    <property type="evidence" value="ECO:0007669"/>
    <property type="project" value="InterPro"/>
</dbReference>
<dbReference type="SUPFAM" id="SSF51971">
    <property type="entry name" value="Nucleotide-binding domain"/>
    <property type="match status" value="1"/>
</dbReference>
<dbReference type="GO" id="GO:0019478">
    <property type="term" value="P:D-amino acid catabolic process"/>
    <property type="evidence" value="ECO:0007669"/>
    <property type="project" value="TreeGrafter"/>
</dbReference>
<name>A0AAQ4EE93_AMBAM</name>
<organism evidence="9 10">
    <name type="scientific">Amblyomma americanum</name>
    <name type="common">Lone star tick</name>
    <dbReference type="NCBI Taxonomy" id="6943"/>
    <lineage>
        <taxon>Eukaryota</taxon>
        <taxon>Metazoa</taxon>
        <taxon>Ecdysozoa</taxon>
        <taxon>Arthropoda</taxon>
        <taxon>Chelicerata</taxon>
        <taxon>Arachnida</taxon>
        <taxon>Acari</taxon>
        <taxon>Parasitiformes</taxon>
        <taxon>Ixodida</taxon>
        <taxon>Ixodoidea</taxon>
        <taxon>Ixodidae</taxon>
        <taxon>Amblyomminae</taxon>
        <taxon>Amblyomma</taxon>
    </lineage>
</organism>
<dbReference type="GO" id="GO:0005782">
    <property type="term" value="C:peroxisomal matrix"/>
    <property type="evidence" value="ECO:0007669"/>
    <property type="project" value="UniProtKB-SubCell"/>
</dbReference>
<evidence type="ECO:0000256" key="4">
    <source>
        <dbReference type="ARBA" id="ARBA00022630"/>
    </source>
</evidence>
<evidence type="ECO:0000256" key="5">
    <source>
        <dbReference type="ARBA" id="ARBA00022827"/>
    </source>
</evidence>
<comment type="similarity">
    <text evidence="3">Belongs to the DAMOX/DASOX family.</text>
</comment>
<dbReference type="GO" id="GO:0071949">
    <property type="term" value="F:FAD binding"/>
    <property type="evidence" value="ECO:0007669"/>
    <property type="project" value="InterPro"/>
</dbReference>
<evidence type="ECO:0000313" key="9">
    <source>
        <dbReference type="EMBL" id="KAK8773056.1"/>
    </source>
</evidence>
<dbReference type="InterPro" id="IPR023209">
    <property type="entry name" value="DAO"/>
</dbReference>
<comment type="cofactor">
    <cofactor evidence="1">
        <name>FAD</name>
        <dbReference type="ChEBI" id="CHEBI:57692"/>
    </cofactor>
</comment>
<dbReference type="InterPro" id="IPR006076">
    <property type="entry name" value="FAD-dep_OxRdtase"/>
</dbReference>
<dbReference type="InterPro" id="IPR006181">
    <property type="entry name" value="D-amino_acid_oxidase_CS"/>
</dbReference>
<dbReference type="AlphaFoldDB" id="A0AAQ4EE93"/>
<sequence length="411" mass="45309">MYGITPALNKPEYKPRNFSEQVRERLSIATAQHVNKRSSRAIATEDSHGPDARLCARVRLRTHVAQRRLPGGQPRRRGVRALTPAPSSQATQISSARRELRRHGCPLASSGGDVAAGFFNPYIVHGVSEEKLRSWCVDAFDFYRPLAESADSSELGLAIIPAYILSEEPSPRPSYADAFFHYRDLTESELRSFPRRYRHGTYLISLTIECKKFLPYLMGRLQRHGGQLKQAKVASLEDLASEYDVIVNCTGFGAGALVPDPKVHAVRGQTIRVHAPWIKQVVVAGEDFHVIPNIDDVMLGGTKDADNTSLIPDLHIASKIWNGCLELVPSLKNAKITGHYVGLRPGRQPLRLEREDHALKSGSGTVPVIHNYGHGGSGITIAWGCAGDVVRLLSDTIREHSSSRGQARARL</sequence>
<dbReference type="EMBL" id="JARKHS020017354">
    <property type="protein sequence ID" value="KAK8773056.1"/>
    <property type="molecule type" value="Genomic_DNA"/>
</dbReference>
<keyword evidence="4" id="KW-0285">Flavoprotein</keyword>
<dbReference type="Proteomes" id="UP001321473">
    <property type="component" value="Unassembled WGS sequence"/>
</dbReference>
<evidence type="ECO:0000256" key="6">
    <source>
        <dbReference type="ARBA" id="ARBA00023002"/>
    </source>
</evidence>
<evidence type="ECO:0000256" key="3">
    <source>
        <dbReference type="ARBA" id="ARBA00006730"/>
    </source>
</evidence>
<dbReference type="Gene3D" id="3.40.50.720">
    <property type="entry name" value="NAD(P)-binding Rossmann-like Domain"/>
    <property type="match status" value="1"/>
</dbReference>
<comment type="caution">
    <text evidence="9">The sequence shown here is derived from an EMBL/GenBank/DDBJ whole genome shotgun (WGS) entry which is preliminary data.</text>
</comment>
<keyword evidence="10" id="KW-1185">Reference proteome</keyword>
<evidence type="ECO:0000259" key="8">
    <source>
        <dbReference type="Pfam" id="PF01266"/>
    </source>
</evidence>
<evidence type="ECO:0000313" key="10">
    <source>
        <dbReference type="Proteomes" id="UP001321473"/>
    </source>
</evidence>
<gene>
    <name evidence="9" type="ORF">V5799_012408</name>
</gene>
<accession>A0AAQ4EE93</accession>
<evidence type="ECO:0000256" key="1">
    <source>
        <dbReference type="ARBA" id="ARBA00001974"/>
    </source>
</evidence>
<dbReference type="Pfam" id="PF01266">
    <property type="entry name" value="DAO"/>
    <property type="match status" value="1"/>
</dbReference>
<evidence type="ECO:0000256" key="7">
    <source>
        <dbReference type="SAM" id="MobiDB-lite"/>
    </source>
</evidence>
<protein>
    <recommendedName>
        <fullName evidence="8">FAD dependent oxidoreductase domain-containing protein</fullName>
    </recommendedName>
</protein>
<reference evidence="9 10" key="1">
    <citation type="journal article" date="2023" name="Arcadia Sci">
        <title>De novo assembly of a long-read Amblyomma americanum tick genome.</title>
        <authorList>
            <person name="Chou S."/>
            <person name="Poskanzer K.E."/>
            <person name="Rollins M."/>
            <person name="Thuy-Boun P.S."/>
        </authorList>
    </citation>
    <scope>NUCLEOTIDE SEQUENCE [LARGE SCALE GENOMIC DNA]</scope>
    <source>
        <strain evidence="9">F_SG_1</strain>
        <tissue evidence="9">Salivary glands</tissue>
    </source>
</reference>
<comment type="subcellular location">
    <subcellularLocation>
        <location evidence="2">Peroxisome matrix</location>
    </subcellularLocation>
</comment>
<feature type="region of interest" description="Disordered" evidence="7">
    <location>
        <begin position="70"/>
        <end position="101"/>
    </location>
</feature>
<dbReference type="Gene3D" id="3.30.9.10">
    <property type="entry name" value="D-Amino Acid Oxidase, subunit A, domain 2"/>
    <property type="match status" value="1"/>
</dbReference>
<feature type="domain" description="FAD dependent oxidoreductase" evidence="8">
    <location>
        <begin position="114"/>
        <end position="389"/>
    </location>
</feature>
<feature type="compositionally biased region" description="Polar residues" evidence="7">
    <location>
        <begin position="85"/>
        <end position="95"/>
    </location>
</feature>
<proteinExistence type="inferred from homology"/>
<dbReference type="PANTHER" id="PTHR11530">
    <property type="entry name" value="D-AMINO ACID OXIDASE"/>
    <property type="match status" value="1"/>
</dbReference>
<evidence type="ECO:0000256" key="2">
    <source>
        <dbReference type="ARBA" id="ARBA00004253"/>
    </source>
</evidence>
<keyword evidence="6" id="KW-0560">Oxidoreductase</keyword>
<dbReference type="PROSITE" id="PS00677">
    <property type="entry name" value="DAO"/>
    <property type="match status" value="1"/>
</dbReference>